<accession>A0ABW0MK17</accession>
<evidence type="ECO:0000259" key="1">
    <source>
        <dbReference type="Pfam" id="PF18426"/>
    </source>
</evidence>
<dbReference type="EMBL" id="JBHSMR010000013">
    <property type="protein sequence ID" value="MFC5478209.1"/>
    <property type="molecule type" value="Genomic_DNA"/>
</dbReference>
<feature type="domain" description="Tle cognate immunity protein 4 N-terminal" evidence="2">
    <location>
        <begin position="52"/>
        <end position="139"/>
    </location>
</feature>
<gene>
    <name evidence="3" type="ORF">ACFPQ5_08410</name>
</gene>
<comment type="caution">
    <text evidence="3">The sequence shown here is derived from an EMBL/GenBank/DDBJ whole genome shotgun (WGS) entry which is preliminary data.</text>
</comment>
<keyword evidence="4" id="KW-1185">Reference proteome</keyword>
<dbReference type="Pfam" id="PF18443">
    <property type="entry name" value="Tli4_N"/>
    <property type="match status" value="1"/>
</dbReference>
<reference evidence="4" key="1">
    <citation type="journal article" date="2019" name="Int. J. Syst. Evol. Microbiol.">
        <title>The Global Catalogue of Microorganisms (GCM) 10K type strain sequencing project: providing services to taxonomists for standard genome sequencing and annotation.</title>
        <authorList>
            <consortium name="The Broad Institute Genomics Platform"/>
            <consortium name="The Broad Institute Genome Sequencing Center for Infectious Disease"/>
            <person name="Wu L."/>
            <person name="Ma J."/>
        </authorList>
    </citation>
    <scope>NUCLEOTIDE SEQUENCE [LARGE SCALE GENOMIC DNA]</scope>
    <source>
        <strain evidence="4">CCUG 43111</strain>
    </source>
</reference>
<proteinExistence type="predicted"/>
<feature type="domain" description="Tle cognate immunity protein 4 C-terminal" evidence="1">
    <location>
        <begin position="199"/>
        <end position="361"/>
    </location>
</feature>
<dbReference type="InterPro" id="IPR040761">
    <property type="entry name" value="Tli4_N"/>
</dbReference>
<sequence length="576" mass="62947">MKRWLRNGLARLLAGVIIAGMTGAWAIGEVRGQRAAAQRDKDEVARMTQKMTTVCIGRFLVDLPEETRLELAKPRIHGFDISSLDESEADFQVRLAQREARLRATPDRLGGNKNVESVREVKTENGVIGKIFVHSRTVMEGTRMRGLEQERYRFEGVAIEALVHGQGLSFDLSAPDYDPAKIENLSKLVAKLVPNPTNEAPKEPGFCIDRAWFRDPLTADQGEQIIMRAMLPSHPDIDLMLILAAGNKPEEQTLLQRSADVDAKMSASDKARLSNLRAEPRTIGGIVGDELVTRGVEKNDAVVYGFWWEINGTEDNVFIPHLSFTMETGKSDNGPVPSSLSQDAAMALWDKISSSIRLRPTQERKPVEAEPPPTPLGTHALAGDRCPESGWWLCGDGGDGIGVLGGQRQYIKKGDRMPQALLLPPQTMWEKLRGVQPSFESATQTSWKLVDKRNRKRVPSALPLAQATPAAAAGMSGSATGPRIMEEQGVPVGSFAATGVPCPASGWWRCEDPRALDGTRWFARGSLLPSATFALPPGAFGRSAHGAQSIERRGEWRLMRLADSPVQGSRGAEESA</sequence>
<evidence type="ECO:0000313" key="3">
    <source>
        <dbReference type="EMBL" id="MFC5478209.1"/>
    </source>
</evidence>
<dbReference type="InterPro" id="IPR041290">
    <property type="entry name" value="Tli4_C"/>
</dbReference>
<evidence type="ECO:0000259" key="2">
    <source>
        <dbReference type="Pfam" id="PF18443"/>
    </source>
</evidence>
<organism evidence="3 4">
    <name type="scientific">Massilia suwonensis</name>
    <dbReference type="NCBI Taxonomy" id="648895"/>
    <lineage>
        <taxon>Bacteria</taxon>
        <taxon>Pseudomonadati</taxon>
        <taxon>Pseudomonadota</taxon>
        <taxon>Betaproteobacteria</taxon>
        <taxon>Burkholderiales</taxon>
        <taxon>Oxalobacteraceae</taxon>
        <taxon>Telluria group</taxon>
        <taxon>Massilia</taxon>
    </lineage>
</organism>
<evidence type="ECO:0000313" key="4">
    <source>
        <dbReference type="Proteomes" id="UP001596101"/>
    </source>
</evidence>
<name>A0ABW0MK17_9BURK</name>
<dbReference type="Proteomes" id="UP001596101">
    <property type="component" value="Unassembled WGS sequence"/>
</dbReference>
<protein>
    <submittedName>
        <fullName evidence="3">T6SS immunity protein Tli4 family protein</fullName>
    </submittedName>
</protein>
<dbReference type="Pfam" id="PF18426">
    <property type="entry name" value="Tli4_C"/>
    <property type="match status" value="1"/>
</dbReference>
<dbReference type="RefSeq" id="WP_379753499.1">
    <property type="nucleotide sequence ID" value="NZ_JBHSMR010000013.1"/>
</dbReference>